<dbReference type="GO" id="GO:0005085">
    <property type="term" value="F:guanyl-nucleotide exchange factor activity"/>
    <property type="evidence" value="ECO:0007669"/>
    <property type="project" value="InterPro"/>
</dbReference>
<organism evidence="2 3">
    <name type="scientific">Trichloromonas acetexigens</name>
    <dbReference type="NCBI Taxonomy" id="38815"/>
    <lineage>
        <taxon>Bacteria</taxon>
        <taxon>Pseudomonadati</taxon>
        <taxon>Thermodesulfobacteriota</taxon>
        <taxon>Desulfuromonadia</taxon>
        <taxon>Desulfuromonadales</taxon>
        <taxon>Trichloromonadaceae</taxon>
        <taxon>Trichloromonas</taxon>
    </lineage>
</organism>
<comment type="caution">
    <text evidence="2">The sequence shown here is derived from an EMBL/GenBank/DDBJ whole genome shotgun (WGS) entry which is preliminary data.</text>
</comment>
<dbReference type="Pfam" id="PF03259">
    <property type="entry name" value="Robl_LC7"/>
    <property type="match status" value="1"/>
</dbReference>
<keyword evidence="3" id="KW-1185">Reference proteome</keyword>
<dbReference type="GO" id="GO:0032008">
    <property type="term" value="P:positive regulation of TOR signaling"/>
    <property type="evidence" value="ECO:0007669"/>
    <property type="project" value="InterPro"/>
</dbReference>
<dbReference type="InterPro" id="IPR004942">
    <property type="entry name" value="Roadblock/LAMTOR2_dom"/>
</dbReference>
<reference evidence="2 3" key="1">
    <citation type="submission" date="2019-07" db="EMBL/GenBank/DDBJ databases">
        <title>Insights of Desulfuromonas acetexigens electromicrobiology.</title>
        <authorList>
            <person name="Katuri K."/>
            <person name="Sapireddy V."/>
            <person name="Shaw D.R."/>
            <person name="Saikaly P."/>
        </authorList>
    </citation>
    <scope>NUCLEOTIDE SEQUENCE [LARGE SCALE GENOMIC DNA]</scope>
    <source>
        <strain evidence="2 3">2873</strain>
    </source>
</reference>
<dbReference type="SUPFAM" id="SSF103196">
    <property type="entry name" value="Roadblock/LC7 domain"/>
    <property type="match status" value="1"/>
</dbReference>
<name>A0A550JFD3_9BACT</name>
<evidence type="ECO:0000313" key="3">
    <source>
        <dbReference type="Proteomes" id="UP000317155"/>
    </source>
</evidence>
<accession>A0A550JFD3</accession>
<evidence type="ECO:0000259" key="1">
    <source>
        <dbReference type="SMART" id="SM00960"/>
    </source>
</evidence>
<dbReference type="InterPro" id="IPR037587">
    <property type="entry name" value="LAMTOR2-like"/>
</dbReference>
<feature type="domain" description="Roadblock/LAMTOR2" evidence="1">
    <location>
        <begin position="18"/>
        <end position="108"/>
    </location>
</feature>
<dbReference type="AlphaFoldDB" id="A0A550JFD3"/>
<sequence length="164" mass="18248">MFGSQPSFVMYDEEFKKINVVIERLLRESNSKVIFLVDKNGQLISAVGETEHMDTTSLASLTAGNIAATGGLAKLIGEKEFSILFHEGEKDNLHISIVAGRVILVVIFDQRSSLGLVRLRVKKASEELGRIFDELAKKTAETEKTNKMSPFAEITDDDIDNLFR</sequence>
<evidence type="ECO:0000313" key="2">
    <source>
        <dbReference type="EMBL" id="TRO81927.1"/>
    </source>
</evidence>
<dbReference type="Gene3D" id="3.30.450.30">
    <property type="entry name" value="Dynein light chain 2a, cytoplasmic"/>
    <property type="match status" value="1"/>
</dbReference>
<proteinExistence type="predicted"/>
<dbReference type="OrthoDB" id="9790687at2"/>
<dbReference type="EMBL" id="VJVV01000005">
    <property type="protein sequence ID" value="TRO81927.1"/>
    <property type="molecule type" value="Genomic_DNA"/>
</dbReference>
<gene>
    <name evidence="2" type="ORF">FL622_09020</name>
</gene>
<dbReference type="GO" id="GO:0060090">
    <property type="term" value="F:molecular adaptor activity"/>
    <property type="evidence" value="ECO:0007669"/>
    <property type="project" value="InterPro"/>
</dbReference>
<dbReference type="PANTHER" id="PTHR13323">
    <property type="entry name" value="LATE ENDOSOMAL/LYSOSOMAL MP1 INTERACTING PROTEIN"/>
    <property type="match status" value="1"/>
</dbReference>
<dbReference type="Proteomes" id="UP000317155">
    <property type="component" value="Unassembled WGS sequence"/>
</dbReference>
<protein>
    <submittedName>
        <fullName evidence="2">Roadblock/LC7 domain-containing protein</fullName>
    </submittedName>
</protein>
<dbReference type="SMART" id="SM00960">
    <property type="entry name" value="Robl_LC7"/>
    <property type="match status" value="1"/>
</dbReference>
<dbReference type="RefSeq" id="WP_092057754.1">
    <property type="nucleotide sequence ID" value="NZ_FOJJ01000037.1"/>
</dbReference>